<keyword evidence="4 8" id="KW-0812">Transmembrane</keyword>
<dbReference type="RefSeq" id="WP_343886676.1">
    <property type="nucleotide sequence ID" value="NZ_BAAAKI010000017.1"/>
</dbReference>
<comment type="caution">
    <text evidence="10">The sequence shown here is derived from an EMBL/GenBank/DDBJ whole genome shotgun (WGS) entry which is preliminary data.</text>
</comment>
<evidence type="ECO:0000259" key="9">
    <source>
        <dbReference type="PROSITE" id="PS50263"/>
    </source>
</evidence>
<comment type="subcellular location">
    <subcellularLocation>
        <location evidence="1 8">Cell membrane</location>
        <topology evidence="1 8">Multi-pass membrane protein</topology>
    </subcellularLocation>
</comment>
<feature type="transmembrane region" description="Helical" evidence="8">
    <location>
        <begin position="79"/>
        <end position="103"/>
    </location>
</feature>
<keyword evidence="5 8" id="KW-1133">Transmembrane helix</keyword>
<evidence type="ECO:0000256" key="8">
    <source>
        <dbReference type="HAMAP-Rule" id="MF_01148"/>
    </source>
</evidence>
<dbReference type="PROSITE" id="PS50263">
    <property type="entry name" value="CN_HYDROLASE"/>
    <property type="match status" value="1"/>
</dbReference>
<keyword evidence="7 8" id="KW-0012">Acyltransferase</keyword>
<dbReference type="Proteomes" id="UP001596266">
    <property type="component" value="Unassembled WGS sequence"/>
</dbReference>
<evidence type="ECO:0000256" key="1">
    <source>
        <dbReference type="ARBA" id="ARBA00004651"/>
    </source>
</evidence>
<dbReference type="Pfam" id="PF20154">
    <property type="entry name" value="LNT_N"/>
    <property type="match status" value="1"/>
</dbReference>
<proteinExistence type="inferred from homology"/>
<evidence type="ECO:0000256" key="4">
    <source>
        <dbReference type="ARBA" id="ARBA00022692"/>
    </source>
</evidence>
<dbReference type="PANTHER" id="PTHR38686">
    <property type="entry name" value="APOLIPOPROTEIN N-ACYLTRANSFERASE"/>
    <property type="match status" value="1"/>
</dbReference>
<feature type="transmembrane region" description="Helical" evidence="8">
    <location>
        <begin position="489"/>
        <end position="509"/>
    </location>
</feature>
<comment type="similarity">
    <text evidence="8">Belongs to the CN hydrolase family. Apolipoprotein N-acyltransferase subfamily.</text>
</comment>
<dbReference type="PANTHER" id="PTHR38686:SF1">
    <property type="entry name" value="APOLIPOPROTEIN N-ACYLTRANSFERASE"/>
    <property type="match status" value="1"/>
</dbReference>
<feature type="domain" description="CN hydrolase" evidence="9">
    <location>
        <begin position="226"/>
        <end position="476"/>
    </location>
</feature>
<organism evidence="10 11">
    <name type="scientific">Luteococcus sanguinis</name>
    <dbReference type="NCBI Taxonomy" id="174038"/>
    <lineage>
        <taxon>Bacteria</taxon>
        <taxon>Bacillati</taxon>
        <taxon>Actinomycetota</taxon>
        <taxon>Actinomycetes</taxon>
        <taxon>Propionibacteriales</taxon>
        <taxon>Propionibacteriaceae</taxon>
        <taxon>Luteococcus</taxon>
    </lineage>
</organism>
<evidence type="ECO:0000256" key="6">
    <source>
        <dbReference type="ARBA" id="ARBA00023136"/>
    </source>
</evidence>
<comment type="catalytic activity">
    <reaction evidence="8">
        <text>N-terminal S-1,2-diacyl-sn-glyceryl-L-cysteinyl-[lipoprotein] + a glycerophospholipid = N-acyl-S-1,2-diacyl-sn-glyceryl-L-cysteinyl-[lipoprotein] + a 2-acyl-sn-glycero-3-phospholipid + H(+)</text>
        <dbReference type="Rhea" id="RHEA:48228"/>
        <dbReference type="Rhea" id="RHEA-COMP:14681"/>
        <dbReference type="Rhea" id="RHEA-COMP:14684"/>
        <dbReference type="ChEBI" id="CHEBI:15378"/>
        <dbReference type="ChEBI" id="CHEBI:136912"/>
        <dbReference type="ChEBI" id="CHEBI:140656"/>
        <dbReference type="ChEBI" id="CHEBI:140657"/>
        <dbReference type="ChEBI" id="CHEBI:140660"/>
        <dbReference type="EC" id="2.3.1.269"/>
    </reaction>
</comment>
<keyword evidence="2 8" id="KW-1003">Cell membrane</keyword>
<reference evidence="11" key="1">
    <citation type="journal article" date="2019" name="Int. J. Syst. Evol. Microbiol.">
        <title>The Global Catalogue of Microorganisms (GCM) 10K type strain sequencing project: providing services to taxonomists for standard genome sequencing and annotation.</title>
        <authorList>
            <consortium name="The Broad Institute Genomics Platform"/>
            <consortium name="The Broad Institute Genome Sequencing Center for Infectious Disease"/>
            <person name="Wu L."/>
            <person name="Ma J."/>
        </authorList>
    </citation>
    <scope>NUCLEOTIDE SEQUENCE [LARGE SCALE GENOMIC DNA]</scope>
    <source>
        <strain evidence="11">CGMCC 1.15277</strain>
    </source>
</reference>
<feature type="transmembrane region" description="Helical" evidence="8">
    <location>
        <begin position="151"/>
        <end position="174"/>
    </location>
</feature>
<dbReference type="NCBIfam" id="TIGR00546">
    <property type="entry name" value="lnt"/>
    <property type="match status" value="1"/>
</dbReference>
<feature type="transmembrane region" description="Helical" evidence="8">
    <location>
        <begin position="110"/>
        <end position="131"/>
    </location>
</feature>
<name>A0ABW1WX70_9ACTN</name>
<keyword evidence="11" id="KW-1185">Reference proteome</keyword>
<keyword evidence="3 8" id="KW-0808">Transferase</keyword>
<dbReference type="CDD" id="cd07571">
    <property type="entry name" value="ALP_N-acyl_transferase"/>
    <property type="match status" value="1"/>
</dbReference>
<dbReference type="InterPro" id="IPR045378">
    <property type="entry name" value="LNT_N"/>
</dbReference>
<comment type="pathway">
    <text evidence="8">Protein modification; lipoprotein biosynthesis (N-acyl transfer).</text>
</comment>
<dbReference type="HAMAP" id="MF_01148">
    <property type="entry name" value="Lnt"/>
    <property type="match status" value="1"/>
</dbReference>
<dbReference type="SUPFAM" id="SSF56317">
    <property type="entry name" value="Carbon-nitrogen hydrolase"/>
    <property type="match status" value="1"/>
</dbReference>
<evidence type="ECO:0000256" key="2">
    <source>
        <dbReference type="ARBA" id="ARBA00022475"/>
    </source>
</evidence>
<dbReference type="EC" id="2.3.1.269" evidence="8"/>
<dbReference type="Pfam" id="PF00795">
    <property type="entry name" value="CN_hydrolase"/>
    <property type="match status" value="1"/>
</dbReference>
<protein>
    <recommendedName>
        <fullName evidence="8">Apolipoprotein N-acyltransferase</fullName>
        <shortName evidence="8">ALP N-acyltransferase</shortName>
        <ecNumber evidence="8">2.3.1.269</ecNumber>
    </recommendedName>
</protein>
<evidence type="ECO:0000256" key="3">
    <source>
        <dbReference type="ARBA" id="ARBA00022679"/>
    </source>
</evidence>
<evidence type="ECO:0000313" key="11">
    <source>
        <dbReference type="Proteomes" id="UP001596266"/>
    </source>
</evidence>
<sequence length="532" mass="56099">MNRLSSSGTLRALGALASGALLGASFQPIGWWPLAPLAIAALTWLLRGRSPGQGFGLGWIFGLGLGWVAISWVDVLGAWIAVILVAFMALWQGMFGWGAALLTRPERSPWWLLLVPGLWSLAEYGASRVPFGGFGWLRLAYPMVESPLAGSLPWIGVGGLSFLVALIGVAIGALLPSPSRPARPQLPAVLLATSAVVGIVAATIARPVELPSTGESVDVGMVQGDVTGTAGSEAMGYARSVTDNHVSETVELMARARAGLDPMPDFVLWPENSTDIDPTHDAQTANLIMQASRTTGLPIFVGAVMRGPGEGERQTSGLWWGTDGRISARYDKRNLVPFGEWVPLRDQLLPVLPILEQVGAQSVPGTRPGVIDATLGDGRTIRLGDIICFELAWDRTVREAMTDAQLVVVQSNNATYTGTGQPWQQFAITRARAIESGREIVVSTTSSLSGLVHADGSVTGRTDEATSAAQTFRVPLRTGATPGPRVGPWVEGAAALVSGVGVLVALVLGRIRRHARDPREPLPGSSAEGCDV</sequence>
<keyword evidence="6 8" id="KW-0472">Membrane</keyword>
<gene>
    <name evidence="8 10" type="primary">lnt</name>
    <name evidence="10" type="ORF">ACFP57_00105</name>
</gene>
<dbReference type="InterPro" id="IPR004563">
    <property type="entry name" value="Apolipo_AcylTrfase"/>
</dbReference>
<dbReference type="EMBL" id="JBHSUA010000002">
    <property type="protein sequence ID" value="MFC6395398.1"/>
    <property type="molecule type" value="Genomic_DNA"/>
</dbReference>
<dbReference type="GO" id="GO:0016746">
    <property type="term" value="F:acyltransferase activity"/>
    <property type="evidence" value="ECO:0007669"/>
    <property type="project" value="UniProtKB-KW"/>
</dbReference>
<dbReference type="Gene3D" id="3.60.110.10">
    <property type="entry name" value="Carbon-nitrogen hydrolase"/>
    <property type="match status" value="1"/>
</dbReference>
<feature type="transmembrane region" description="Helical" evidence="8">
    <location>
        <begin position="186"/>
        <end position="205"/>
    </location>
</feature>
<dbReference type="InterPro" id="IPR036526">
    <property type="entry name" value="C-N_Hydrolase_sf"/>
</dbReference>
<evidence type="ECO:0000256" key="7">
    <source>
        <dbReference type="ARBA" id="ARBA00023315"/>
    </source>
</evidence>
<dbReference type="InterPro" id="IPR003010">
    <property type="entry name" value="C-N_Hydrolase"/>
</dbReference>
<comment type="function">
    <text evidence="8">Catalyzes the phospholipid dependent N-acylation of the N-terminal cysteine of apolipoprotein, the last step in lipoprotein maturation.</text>
</comment>
<evidence type="ECO:0000313" key="10">
    <source>
        <dbReference type="EMBL" id="MFC6395398.1"/>
    </source>
</evidence>
<evidence type="ECO:0000256" key="5">
    <source>
        <dbReference type="ARBA" id="ARBA00022989"/>
    </source>
</evidence>
<accession>A0ABW1WX70</accession>
<feature type="transmembrane region" description="Helical" evidence="8">
    <location>
        <begin position="54"/>
        <end position="73"/>
    </location>
</feature>
<feature type="transmembrane region" description="Helical" evidence="8">
    <location>
        <begin position="29"/>
        <end position="47"/>
    </location>
</feature>